<accession>A0A3M7RKJ7</accession>
<dbReference type="AlphaFoldDB" id="A0A3M7RKJ7"/>
<dbReference type="EMBL" id="REGN01003183">
    <property type="protein sequence ID" value="RNA23999.1"/>
    <property type="molecule type" value="Genomic_DNA"/>
</dbReference>
<keyword evidence="1" id="KW-0812">Transmembrane</keyword>
<evidence type="ECO:0000313" key="3">
    <source>
        <dbReference type="Proteomes" id="UP000276133"/>
    </source>
</evidence>
<reference evidence="2 3" key="1">
    <citation type="journal article" date="2018" name="Sci. Rep.">
        <title>Genomic signatures of local adaptation to the degree of environmental predictability in rotifers.</title>
        <authorList>
            <person name="Franch-Gras L."/>
            <person name="Hahn C."/>
            <person name="Garcia-Roger E.M."/>
            <person name="Carmona M.J."/>
            <person name="Serra M."/>
            <person name="Gomez A."/>
        </authorList>
    </citation>
    <scope>NUCLEOTIDE SEQUENCE [LARGE SCALE GENOMIC DNA]</scope>
    <source>
        <strain evidence="2">HYR1</strain>
    </source>
</reference>
<gene>
    <name evidence="2" type="ORF">BpHYR1_038649</name>
</gene>
<proteinExistence type="predicted"/>
<keyword evidence="3" id="KW-1185">Reference proteome</keyword>
<name>A0A3M7RKJ7_BRAPC</name>
<comment type="caution">
    <text evidence="2">The sequence shown here is derived from an EMBL/GenBank/DDBJ whole genome shotgun (WGS) entry which is preliminary data.</text>
</comment>
<feature type="transmembrane region" description="Helical" evidence="1">
    <location>
        <begin position="136"/>
        <end position="156"/>
    </location>
</feature>
<dbReference type="Proteomes" id="UP000276133">
    <property type="component" value="Unassembled WGS sequence"/>
</dbReference>
<keyword evidence="1" id="KW-1133">Transmembrane helix</keyword>
<keyword evidence="1" id="KW-0472">Membrane</keyword>
<sequence length="193" mass="22064">MLIMNLNFSRAFPIFSPNFHQRWSIYTFLGPNINHISLQSIDKYDGLFLCIIKFLKNKFGKICSAQIVLVANVYFYTVFHCPIFRSDYIGHALKMTSLALQSILDITSKLGGNFVARYIETRYIEIALKKMGKKFFFFKMFIASFELITGFLGFSISSTSESLSSFCAVLLTELMISKSDNKPRAGKFESIET</sequence>
<protein>
    <submittedName>
        <fullName evidence="2">Uncharacterized protein</fullName>
    </submittedName>
</protein>
<evidence type="ECO:0000256" key="1">
    <source>
        <dbReference type="SAM" id="Phobius"/>
    </source>
</evidence>
<organism evidence="2 3">
    <name type="scientific">Brachionus plicatilis</name>
    <name type="common">Marine rotifer</name>
    <name type="synonym">Brachionus muelleri</name>
    <dbReference type="NCBI Taxonomy" id="10195"/>
    <lineage>
        <taxon>Eukaryota</taxon>
        <taxon>Metazoa</taxon>
        <taxon>Spiralia</taxon>
        <taxon>Gnathifera</taxon>
        <taxon>Rotifera</taxon>
        <taxon>Eurotatoria</taxon>
        <taxon>Monogononta</taxon>
        <taxon>Pseudotrocha</taxon>
        <taxon>Ploima</taxon>
        <taxon>Brachionidae</taxon>
        <taxon>Brachionus</taxon>
    </lineage>
</organism>
<evidence type="ECO:0000313" key="2">
    <source>
        <dbReference type="EMBL" id="RNA23999.1"/>
    </source>
</evidence>